<dbReference type="InterPro" id="IPR004358">
    <property type="entry name" value="Sig_transdc_His_kin-like_C"/>
</dbReference>
<dbReference type="InterPro" id="IPR003594">
    <property type="entry name" value="HATPase_dom"/>
</dbReference>
<dbReference type="InterPro" id="IPR008207">
    <property type="entry name" value="Sig_transdc_His_kin_Hpt_dom"/>
</dbReference>
<dbReference type="SUPFAM" id="SSF47226">
    <property type="entry name" value="Histidine-containing phosphotransfer domain, HPT domain"/>
    <property type="match status" value="1"/>
</dbReference>
<evidence type="ECO:0000256" key="8">
    <source>
        <dbReference type="ARBA" id="ARBA00035100"/>
    </source>
</evidence>
<proteinExistence type="predicted"/>
<dbReference type="GO" id="GO:0005737">
    <property type="term" value="C:cytoplasm"/>
    <property type="evidence" value="ECO:0007669"/>
    <property type="project" value="InterPro"/>
</dbReference>
<dbReference type="Gene3D" id="3.30.565.10">
    <property type="entry name" value="Histidine kinase-like ATPase, C-terminal domain"/>
    <property type="match status" value="1"/>
</dbReference>
<dbReference type="Gene3D" id="1.10.287.560">
    <property type="entry name" value="Histidine kinase CheA-like, homodimeric domain"/>
    <property type="match status" value="1"/>
</dbReference>
<dbReference type="InterPro" id="IPR036097">
    <property type="entry name" value="HisK_dim/P_sf"/>
</dbReference>
<evidence type="ECO:0000259" key="10">
    <source>
        <dbReference type="PROSITE" id="PS50109"/>
    </source>
</evidence>
<sequence length="640" mass="67984">MDELLAQFLIEARELVPEALAALEGLRQEPGDAGRIDAAFRAIHTLKGSVALFDMAPAGRILHAAEDLLEGARANRVRLDLAPIATLVACLDRVDAWVDAMETEGRLPHDAGTVAARLLLRFGGSEEDAGPEPITSQAVPDWVTAILDREAASVKGAAGDLVAFRYTPDAACFFRGDDPLALVAAIPETLALAIRPRDPWPEADVLDPFHCNLVLEGLSAAPMTAVQAVLRVVGEQAAVFAMPRQMDEVGVAYDAVRTFRIDERRIDSLVDHVGELVVIGNSLASIVANAAQSDTGLGPRLRAFQTELDRGILAMQRSVIAVRLVPVGPAVRRLPRLVRDIADTLGKDVAFVIEGEAIEVDKAIADILFEPLLHLVRNALDHGIEAPERRIAAGKPAQGRLRLRFARSGEQLHVSLKDDGAGIDPARIRAIAVERGIVTGEGSALLDDRSATHLIFSPGFSTCDQVSDVSGRGVGMDAVRRAVEAAGGRIEVESAIGAGSTMLLVLPLSAITTRLLVVAAGEDRYAIPFDRIAETATVSAEQIVPVGGGEALVLRDATVPLLHLSELVGRGRAPSERVRLVVTHMNTERIALAIDAFGERVDSMVRPVSGLLATVPGIAGTTLMSNGEVLLVLDPERLIG</sequence>
<feature type="modified residue" description="Phosphohistidine" evidence="9">
    <location>
        <position position="44"/>
    </location>
</feature>
<dbReference type="PANTHER" id="PTHR43395:SF8">
    <property type="entry name" value="HISTIDINE KINASE"/>
    <property type="match status" value="1"/>
</dbReference>
<evidence type="ECO:0000256" key="2">
    <source>
        <dbReference type="ARBA" id="ARBA00012438"/>
    </source>
</evidence>
<dbReference type="InterPro" id="IPR004105">
    <property type="entry name" value="CheA-like_dim"/>
</dbReference>
<dbReference type="Gene3D" id="2.30.30.40">
    <property type="entry name" value="SH3 Domains"/>
    <property type="match status" value="1"/>
</dbReference>
<reference evidence="13 14" key="1">
    <citation type="submission" date="2020-07" db="EMBL/GenBank/DDBJ databases">
        <authorList>
            <person name="Sun Q."/>
        </authorList>
    </citation>
    <scope>NUCLEOTIDE SEQUENCE [LARGE SCALE GENOMIC DNA]</scope>
    <source>
        <strain evidence="13 14">CGMCC 1.13654</strain>
    </source>
</reference>
<dbReference type="InterPro" id="IPR036061">
    <property type="entry name" value="CheW-like_dom_sf"/>
</dbReference>
<dbReference type="InterPro" id="IPR036641">
    <property type="entry name" value="HPT_dom_sf"/>
</dbReference>
<dbReference type="PANTHER" id="PTHR43395">
    <property type="entry name" value="SENSOR HISTIDINE KINASE CHEA"/>
    <property type="match status" value="1"/>
</dbReference>
<evidence type="ECO:0000313" key="13">
    <source>
        <dbReference type="EMBL" id="MBA2935176.1"/>
    </source>
</evidence>
<comment type="catalytic activity">
    <reaction evidence="1">
        <text>ATP + protein L-histidine = ADP + protein N-phospho-L-histidine.</text>
        <dbReference type="EC" id="2.7.13.3"/>
    </reaction>
</comment>
<dbReference type="GO" id="GO:0006935">
    <property type="term" value="P:chemotaxis"/>
    <property type="evidence" value="ECO:0007669"/>
    <property type="project" value="InterPro"/>
</dbReference>
<dbReference type="EMBL" id="JACEIB010000024">
    <property type="protein sequence ID" value="MBA2935176.1"/>
    <property type="molecule type" value="Genomic_DNA"/>
</dbReference>
<dbReference type="CDD" id="cd00088">
    <property type="entry name" value="HPT"/>
    <property type="match status" value="1"/>
</dbReference>
<evidence type="ECO:0000256" key="3">
    <source>
        <dbReference type="ARBA" id="ARBA00021495"/>
    </source>
</evidence>
<evidence type="ECO:0000313" key="14">
    <source>
        <dbReference type="Proteomes" id="UP000570166"/>
    </source>
</evidence>
<organism evidence="13 14">
    <name type="scientific">Sphingomonas chungangi</name>
    <dbReference type="NCBI Taxonomy" id="2683589"/>
    <lineage>
        <taxon>Bacteria</taxon>
        <taxon>Pseudomonadati</taxon>
        <taxon>Pseudomonadota</taxon>
        <taxon>Alphaproteobacteria</taxon>
        <taxon>Sphingomonadales</taxon>
        <taxon>Sphingomonadaceae</taxon>
        <taxon>Sphingomonas</taxon>
    </lineage>
</organism>
<dbReference type="InterPro" id="IPR002545">
    <property type="entry name" value="CheW-lke_dom"/>
</dbReference>
<evidence type="ECO:0000256" key="1">
    <source>
        <dbReference type="ARBA" id="ARBA00000085"/>
    </source>
</evidence>
<keyword evidence="14" id="KW-1185">Reference proteome</keyword>
<dbReference type="Pfam" id="PF02518">
    <property type="entry name" value="HATPase_c"/>
    <property type="match status" value="1"/>
</dbReference>
<evidence type="ECO:0000256" key="7">
    <source>
        <dbReference type="ARBA" id="ARBA00023012"/>
    </source>
</evidence>
<dbReference type="InterPro" id="IPR005467">
    <property type="entry name" value="His_kinase_dom"/>
</dbReference>
<dbReference type="InterPro" id="IPR051315">
    <property type="entry name" value="Bact_Chemotaxis_CheA"/>
</dbReference>
<evidence type="ECO:0000259" key="11">
    <source>
        <dbReference type="PROSITE" id="PS50851"/>
    </source>
</evidence>
<evidence type="ECO:0000256" key="6">
    <source>
        <dbReference type="ARBA" id="ARBA00022777"/>
    </source>
</evidence>
<dbReference type="Pfam" id="PF01584">
    <property type="entry name" value="CheW"/>
    <property type="match status" value="1"/>
</dbReference>
<dbReference type="SUPFAM" id="SSF47384">
    <property type="entry name" value="Homodimeric domain of signal transducing histidine kinase"/>
    <property type="match status" value="1"/>
</dbReference>
<dbReference type="Pfam" id="PF02895">
    <property type="entry name" value="H-kinase_dim"/>
    <property type="match status" value="1"/>
</dbReference>
<dbReference type="FunFam" id="3.30.565.10:FF:000016">
    <property type="entry name" value="Chemotaxis protein CheA, putative"/>
    <property type="match status" value="1"/>
</dbReference>
<dbReference type="SUPFAM" id="SSF50341">
    <property type="entry name" value="CheW-like"/>
    <property type="match status" value="1"/>
</dbReference>
<dbReference type="InterPro" id="IPR036890">
    <property type="entry name" value="HATPase_C_sf"/>
</dbReference>
<feature type="domain" description="HPt" evidence="12">
    <location>
        <begin position="1"/>
        <end position="101"/>
    </location>
</feature>
<comment type="function">
    <text evidence="8">Involved in the transmission of sensory signals from the chemoreceptors to the flagellar motors. CheA is autophosphorylated; it can transfer its phosphate group to either CheB or CheY.</text>
</comment>
<name>A0A838LAM1_9SPHN</name>
<keyword evidence="5" id="KW-0808">Transferase</keyword>
<comment type="caution">
    <text evidence="13">The sequence shown here is derived from an EMBL/GenBank/DDBJ whole genome shotgun (WGS) entry which is preliminary data.</text>
</comment>
<protein>
    <recommendedName>
        <fullName evidence="3">Chemotaxis protein CheA</fullName>
        <ecNumber evidence="2">2.7.13.3</ecNumber>
    </recommendedName>
</protein>
<dbReference type="InterPro" id="IPR037006">
    <property type="entry name" value="CheA-like_homodim_sf"/>
</dbReference>
<dbReference type="SMART" id="SM00073">
    <property type="entry name" value="HPT"/>
    <property type="match status" value="1"/>
</dbReference>
<dbReference type="Gene3D" id="1.20.120.160">
    <property type="entry name" value="HPT domain"/>
    <property type="match status" value="1"/>
</dbReference>
<evidence type="ECO:0000256" key="5">
    <source>
        <dbReference type="ARBA" id="ARBA00022679"/>
    </source>
</evidence>
<evidence type="ECO:0000259" key="12">
    <source>
        <dbReference type="PROSITE" id="PS50894"/>
    </source>
</evidence>
<keyword evidence="7" id="KW-0902">Two-component regulatory system</keyword>
<gene>
    <name evidence="13" type="ORF">HZF05_13885</name>
</gene>
<dbReference type="PRINTS" id="PR00344">
    <property type="entry name" value="BCTRLSENSOR"/>
</dbReference>
<dbReference type="PROSITE" id="PS50894">
    <property type="entry name" value="HPT"/>
    <property type="match status" value="1"/>
</dbReference>
<dbReference type="PROSITE" id="PS50851">
    <property type="entry name" value="CHEW"/>
    <property type="match status" value="1"/>
</dbReference>
<dbReference type="SMART" id="SM00387">
    <property type="entry name" value="HATPase_c"/>
    <property type="match status" value="1"/>
</dbReference>
<accession>A0A838LAM1</accession>
<dbReference type="EC" id="2.7.13.3" evidence="2"/>
<evidence type="ECO:0000256" key="4">
    <source>
        <dbReference type="ARBA" id="ARBA00022553"/>
    </source>
</evidence>
<feature type="domain" description="CheW-like" evidence="11">
    <location>
        <begin position="512"/>
        <end position="640"/>
    </location>
</feature>
<keyword evidence="4 9" id="KW-0597">Phosphoprotein</keyword>
<feature type="domain" description="Histidine kinase" evidence="10">
    <location>
        <begin position="300"/>
        <end position="510"/>
    </location>
</feature>
<dbReference type="Proteomes" id="UP000570166">
    <property type="component" value="Unassembled WGS sequence"/>
</dbReference>
<dbReference type="RefSeq" id="WP_160363771.1">
    <property type="nucleotide sequence ID" value="NZ_JACEIB010000024.1"/>
</dbReference>
<keyword evidence="6" id="KW-0418">Kinase</keyword>
<dbReference type="SMART" id="SM00260">
    <property type="entry name" value="CheW"/>
    <property type="match status" value="1"/>
</dbReference>
<dbReference type="PROSITE" id="PS50109">
    <property type="entry name" value="HIS_KIN"/>
    <property type="match status" value="1"/>
</dbReference>
<evidence type="ECO:0000256" key="9">
    <source>
        <dbReference type="PROSITE-ProRule" id="PRU00110"/>
    </source>
</evidence>
<dbReference type="SMART" id="SM01231">
    <property type="entry name" value="H-kinase_dim"/>
    <property type="match status" value="1"/>
</dbReference>
<dbReference type="SUPFAM" id="SSF55874">
    <property type="entry name" value="ATPase domain of HSP90 chaperone/DNA topoisomerase II/histidine kinase"/>
    <property type="match status" value="1"/>
</dbReference>
<dbReference type="GO" id="GO:0000155">
    <property type="term" value="F:phosphorelay sensor kinase activity"/>
    <property type="evidence" value="ECO:0007669"/>
    <property type="project" value="InterPro"/>
</dbReference>
<dbReference type="Pfam" id="PF01627">
    <property type="entry name" value="Hpt"/>
    <property type="match status" value="1"/>
</dbReference>
<dbReference type="AlphaFoldDB" id="A0A838LAM1"/>